<dbReference type="InterPro" id="IPR027417">
    <property type="entry name" value="P-loop_NTPase"/>
</dbReference>
<protein>
    <recommendedName>
        <fullName evidence="2">G domain-containing protein</fullName>
    </recommendedName>
</protein>
<dbReference type="GO" id="GO:0005525">
    <property type="term" value="F:GTP binding"/>
    <property type="evidence" value="ECO:0007669"/>
    <property type="project" value="InterPro"/>
</dbReference>
<dbReference type="Gene3D" id="3.40.50.300">
    <property type="entry name" value="P-loop containing nucleotide triphosphate hydrolases"/>
    <property type="match status" value="1"/>
</dbReference>
<dbReference type="AlphaFoldDB" id="A0A2T6ZFI5"/>
<keyword evidence="4" id="KW-1185">Reference proteome</keyword>
<evidence type="ECO:0000313" key="3">
    <source>
        <dbReference type="EMBL" id="PUU74174.1"/>
    </source>
</evidence>
<evidence type="ECO:0000313" key="4">
    <source>
        <dbReference type="Proteomes" id="UP000244722"/>
    </source>
</evidence>
<dbReference type="Pfam" id="PF01926">
    <property type="entry name" value="MMR_HSR1"/>
    <property type="match status" value="1"/>
</dbReference>
<name>A0A2T6ZFI5_TUBBO</name>
<dbReference type="EMBL" id="NESQ01000319">
    <property type="protein sequence ID" value="PUU74174.1"/>
    <property type="molecule type" value="Genomic_DNA"/>
</dbReference>
<dbReference type="SUPFAM" id="SSF52540">
    <property type="entry name" value="P-loop containing nucleoside triphosphate hydrolases"/>
    <property type="match status" value="1"/>
</dbReference>
<dbReference type="InterPro" id="IPR006073">
    <property type="entry name" value="GTP-bd"/>
</dbReference>
<sequence>MGVTGAGKSYFIREVTGNPEVKVSRGLYSYTSKVQSYSFEYEGAKITLVDTPGFNDTEKSDTEILQEITAWTTTTYRQGQLLSGIIYLHPITHTRMEGSAMGNLRMFRSLCGQEALSNVFLTTTQWSRVDRTEGEFREDNLREDGLWGGLIGKGATLQRFHGTRESGLELIRKLMLNRPERLDIQDQIVEKRMTLFETGAGQCISEELVKLVEKYEGELESLRKRYQEAMEAKDREMGEALATEREETRRKLASAEDEKAKLAKLYEMEVERRDEEDRKSLKGIRKLKKSGSSREVIAIATRDIAGTAHFTETFTSYTTRGRFVYDINNEEEFESITFELAISYDLNSSNFPVDTRTIREMLFTGTGNTNYISLDGICYRCRSGAPITRGGQAFLIFRRS</sequence>
<dbReference type="Proteomes" id="UP000244722">
    <property type="component" value="Unassembled WGS sequence"/>
</dbReference>
<organism evidence="3 4">
    <name type="scientific">Tuber borchii</name>
    <name type="common">White truffle</name>
    <dbReference type="NCBI Taxonomy" id="42251"/>
    <lineage>
        <taxon>Eukaryota</taxon>
        <taxon>Fungi</taxon>
        <taxon>Dikarya</taxon>
        <taxon>Ascomycota</taxon>
        <taxon>Pezizomycotina</taxon>
        <taxon>Pezizomycetes</taxon>
        <taxon>Pezizales</taxon>
        <taxon>Tuberaceae</taxon>
        <taxon>Tuber</taxon>
    </lineage>
</organism>
<accession>A0A2T6ZFI5</accession>
<proteinExistence type="predicted"/>
<comment type="caution">
    <text evidence="3">The sequence shown here is derived from an EMBL/GenBank/DDBJ whole genome shotgun (WGS) entry which is preliminary data.</text>
</comment>
<dbReference type="OrthoDB" id="8954335at2759"/>
<evidence type="ECO:0000256" key="1">
    <source>
        <dbReference type="SAM" id="Coils"/>
    </source>
</evidence>
<keyword evidence="1" id="KW-0175">Coiled coil</keyword>
<reference evidence="3 4" key="1">
    <citation type="submission" date="2017-04" db="EMBL/GenBank/DDBJ databases">
        <title>Draft genome sequence of Tuber borchii Vittad., a whitish edible truffle.</title>
        <authorList>
            <consortium name="DOE Joint Genome Institute"/>
            <person name="Murat C."/>
            <person name="Kuo A."/>
            <person name="Barry K.W."/>
            <person name="Clum A."/>
            <person name="Dockter R.B."/>
            <person name="Fauchery L."/>
            <person name="Iotti M."/>
            <person name="Kohler A."/>
            <person name="Labutti K."/>
            <person name="Lindquist E.A."/>
            <person name="Lipzen A."/>
            <person name="Ohm R.A."/>
            <person name="Wang M."/>
            <person name="Grigoriev I.V."/>
            <person name="Zambonelli A."/>
            <person name="Martin F.M."/>
        </authorList>
    </citation>
    <scope>NUCLEOTIDE SEQUENCE [LARGE SCALE GENOMIC DNA]</scope>
    <source>
        <strain evidence="3 4">Tbo3840</strain>
    </source>
</reference>
<gene>
    <name evidence="3" type="ORF">B9Z19DRAFT_1033626</name>
</gene>
<feature type="domain" description="G" evidence="2">
    <location>
        <begin position="1"/>
        <end position="64"/>
    </location>
</feature>
<evidence type="ECO:0000259" key="2">
    <source>
        <dbReference type="Pfam" id="PF01926"/>
    </source>
</evidence>
<feature type="coiled-coil region" evidence="1">
    <location>
        <begin position="205"/>
        <end position="272"/>
    </location>
</feature>